<accession>A0A6C0RAM2</accession>
<sequence length="139" mass="16120">MKTTHVFFGIIIFLLFVGPINAQTIQNQEGEAQELTLVRTNNSIRLNGSSETRELQVEVTEEGCYFNLDIDANVEKGSIKIEIYDPVEGKRVFSQPEQQRIKKLLLRLKQMIKVHKRKNVLNVLAERLCNEMHYRVYGL</sequence>
<reference evidence="1 2" key="1">
    <citation type="submission" date="2020-02" db="EMBL/GenBank/DDBJ databases">
        <title>Genome sequencing for Draconibacterium sp. strain M1.</title>
        <authorList>
            <person name="Park S.-J."/>
        </authorList>
    </citation>
    <scope>NUCLEOTIDE SEQUENCE [LARGE SCALE GENOMIC DNA]</scope>
    <source>
        <strain evidence="1 2">M1</strain>
    </source>
</reference>
<gene>
    <name evidence="1" type="ORF">G0Q07_03235</name>
</gene>
<organism evidence="1 2">
    <name type="scientific">Draconibacterium halophilum</name>
    <dbReference type="NCBI Taxonomy" id="2706887"/>
    <lineage>
        <taxon>Bacteria</taxon>
        <taxon>Pseudomonadati</taxon>
        <taxon>Bacteroidota</taxon>
        <taxon>Bacteroidia</taxon>
        <taxon>Marinilabiliales</taxon>
        <taxon>Prolixibacteraceae</taxon>
        <taxon>Draconibacterium</taxon>
    </lineage>
</organism>
<proteinExistence type="predicted"/>
<dbReference type="Proteomes" id="UP000474630">
    <property type="component" value="Chromosome"/>
</dbReference>
<dbReference type="RefSeq" id="WP_163344735.1">
    <property type="nucleotide sequence ID" value="NZ_CP048409.1"/>
</dbReference>
<name>A0A6C0RAM2_9BACT</name>
<dbReference type="EMBL" id="CP048409">
    <property type="protein sequence ID" value="QIA06805.1"/>
    <property type="molecule type" value="Genomic_DNA"/>
</dbReference>
<evidence type="ECO:0000313" key="1">
    <source>
        <dbReference type="EMBL" id="QIA06805.1"/>
    </source>
</evidence>
<dbReference type="AlphaFoldDB" id="A0A6C0RAM2"/>
<evidence type="ECO:0000313" key="2">
    <source>
        <dbReference type="Proteomes" id="UP000474630"/>
    </source>
</evidence>
<dbReference type="KEGG" id="drc:G0Q07_03235"/>
<keyword evidence="2" id="KW-1185">Reference proteome</keyword>
<protein>
    <submittedName>
        <fullName evidence="1">Uncharacterized protein</fullName>
    </submittedName>
</protein>